<dbReference type="Proteomes" id="UP000239874">
    <property type="component" value="Unassembled WGS sequence"/>
</dbReference>
<proteinExistence type="predicted"/>
<organism evidence="1 2">
    <name type="scientific">Nocardia nova</name>
    <dbReference type="NCBI Taxonomy" id="37330"/>
    <lineage>
        <taxon>Bacteria</taxon>
        <taxon>Bacillati</taxon>
        <taxon>Actinomycetota</taxon>
        <taxon>Actinomycetes</taxon>
        <taxon>Mycobacteriales</taxon>
        <taxon>Nocardiaceae</taxon>
        <taxon>Nocardia</taxon>
    </lineage>
</organism>
<reference evidence="1 2" key="1">
    <citation type="submission" date="2018-02" db="EMBL/GenBank/DDBJ databases">
        <title>8 Nocardia nova and 1 Nocardia cyriacigeorgica strain used for evolution to TMP-SMX.</title>
        <authorList>
            <person name="Mehta H."/>
            <person name="Weng J."/>
            <person name="Shamoo Y."/>
        </authorList>
    </citation>
    <scope>NUCLEOTIDE SEQUENCE [LARGE SCALE GENOMIC DNA]</scope>
    <source>
        <strain evidence="1 2">MDA3139</strain>
    </source>
</reference>
<evidence type="ECO:0000313" key="1">
    <source>
        <dbReference type="EMBL" id="PPJ36372.1"/>
    </source>
</evidence>
<name>A0A2S6AMB9_9NOCA</name>
<dbReference type="AlphaFoldDB" id="A0A2S6AMB9"/>
<sequence>MPASGDLYRTANTVYTGCVGKSSAGTGFDTTTQPQIFDPASGKFVAMPHPVLADGEELVSTRCVVWTDSDRPEPIYLTTTRLPSSGLAPEKVSHTLESFDLNGRSIRKADWPSDENLDDYPHIEETSAGFVLINISKVIGFDGKTLAKTFASTTGSSDFSRTAFVRQASVPADHPGEDTRLTFYSTSDGTEIGKFQAPFAYVDMVTNDGYVVHRADYPKNQPPSFPVFYFDTHAHELSGPIAPQASHFQKFGNRILAYDKANLTIYDTQTKQSVLHRSGADVTGLNIANAYLAGNYLYIDNLDDSPVVDITTGRKVGSGWKLRPTDEIGDGWTLVVTGKISNNYPTCFDNGTYRCSQRGVLVRNIESRYPGPWF</sequence>
<comment type="caution">
    <text evidence="1">The sequence shown here is derived from an EMBL/GenBank/DDBJ whole genome shotgun (WGS) entry which is preliminary data.</text>
</comment>
<protein>
    <submittedName>
        <fullName evidence="1">Uncharacterized protein</fullName>
    </submittedName>
</protein>
<accession>A0A2S6AMB9</accession>
<gene>
    <name evidence="1" type="ORF">C5E45_20175</name>
</gene>
<dbReference type="EMBL" id="PSZC01000014">
    <property type="protein sequence ID" value="PPJ36372.1"/>
    <property type="molecule type" value="Genomic_DNA"/>
</dbReference>
<evidence type="ECO:0000313" key="2">
    <source>
        <dbReference type="Proteomes" id="UP000239874"/>
    </source>
</evidence>